<accession>A0ABQ9GPS4</accession>
<protein>
    <submittedName>
        <fullName evidence="2">Uncharacterized protein</fullName>
    </submittedName>
</protein>
<organism evidence="2 3">
    <name type="scientific">Dryococelus australis</name>
    <dbReference type="NCBI Taxonomy" id="614101"/>
    <lineage>
        <taxon>Eukaryota</taxon>
        <taxon>Metazoa</taxon>
        <taxon>Ecdysozoa</taxon>
        <taxon>Arthropoda</taxon>
        <taxon>Hexapoda</taxon>
        <taxon>Insecta</taxon>
        <taxon>Pterygota</taxon>
        <taxon>Neoptera</taxon>
        <taxon>Polyneoptera</taxon>
        <taxon>Phasmatodea</taxon>
        <taxon>Verophasmatodea</taxon>
        <taxon>Anareolatae</taxon>
        <taxon>Phasmatidae</taxon>
        <taxon>Eurycanthinae</taxon>
        <taxon>Dryococelus</taxon>
    </lineage>
</organism>
<proteinExistence type="predicted"/>
<feature type="region of interest" description="Disordered" evidence="1">
    <location>
        <begin position="237"/>
        <end position="257"/>
    </location>
</feature>
<keyword evidence="3" id="KW-1185">Reference proteome</keyword>
<comment type="caution">
    <text evidence="2">The sequence shown here is derived from an EMBL/GenBank/DDBJ whole genome shotgun (WGS) entry which is preliminary data.</text>
</comment>
<dbReference type="Proteomes" id="UP001159363">
    <property type="component" value="Chromosome 9"/>
</dbReference>
<gene>
    <name evidence="2" type="ORF">PR048_024836</name>
</gene>
<evidence type="ECO:0000313" key="2">
    <source>
        <dbReference type="EMBL" id="KAJ8873996.1"/>
    </source>
</evidence>
<name>A0ABQ9GPS4_9NEOP</name>
<dbReference type="EMBL" id="JARBHB010000010">
    <property type="protein sequence ID" value="KAJ8873996.1"/>
    <property type="molecule type" value="Genomic_DNA"/>
</dbReference>
<sequence length="348" mass="39198">MPWRKQAVHVFCPRLPLATYCGKHEMFEDVIRQAVQLRLDHKRSSLSQHHHEAGRFVFPRPGSIKGRSQSHRLKMRWTDLGWLRTTNIRVPTLNCSSANKSNKHGLRHHLKKNPKVFAENRNPGRLCRQETTVVDLTKEMLKRLQSATEAAGATPPSKANRVRFPSGSFLDFHIWESCRTTPLFSVFPRGSPVSYTVKKLSLRLLISGAAPCWTSAFMTSILRAAQTLRGWKSLDRETAHPSSSLPRSDGGTLRNSPPLMSVSGDRITIHSGWSEPRVTGAYSFFSREPCIILINRPTPPAFSKEACRKFSSLMLPRNIDIYEASVRPSVMKTYDDVCSPPVGLATDI</sequence>
<evidence type="ECO:0000256" key="1">
    <source>
        <dbReference type="SAM" id="MobiDB-lite"/>
    </source>
</evidence>
<evidence type="ECO:0000313" key="3">
    <source>
        <dbReference type="Proteomes" id="UP001159363"/>
    </source>
</evidence>
<reference evidence="2 3" key="1">
    <citation type="submission" date="2023-02" db="EMBL/GenBank/DDBJ databases">
        <title>LHISI_Scaffold_Assembly.</title>
        <authorList>
            <person name="Stuart O.P."/>
            <person name="Cleave R."/>
            <person name="Magrath M.J.L."/>
            <person name="Mikheyev A.S."/>
        </authorList>
    </citation>
    <scope>NUCLEOTIDE SEQUENCE [LARGE SCALE GENOMIC DNA]</scope>
    <source>
        <strain evidence="2">Daus_M_001</strain>
        <tissue evidence="2">Leg muscle</tissue>
    </source>
</reference>